<geneLocation type="plasmid" evidence="2">
    <name>pPUV-3</name>
</geneLocation>
<dbReference type="EMBL" id="MT732187">
    <property type="protein sequence ID" value="QOJ66777.1"/>
    <property type="molecule type" value="Genomic_DNA"/>
</dbReference>
<dbReference type="EMBL" id="MT732181">
    <property type="protein sequence ID" value="QOJ63498.1"/>
    <property type="molecule type" value="Genomic_DNA"/>
</dbReference>
<accession>A0A7L9E792</accession>
<evidence type="ECO:0000313" key="3">
    <source>
        <dbReference type="EMBL" id="QOJ66777.1"/>
    </source>
</evidence>
<sequence length="101" mass="11344">MDEAEKSLLIDELAKCLESDLLGRYGPVMGGDELLRALGYTSKEAFRQSRVRNTVAVPLFNLEHRRGKHALVKDVARYLAEQRFSAKFSVLPNREPGGDPQ</sequence>
<organism evidence="1">
    <name type="scientific">Pseudomonas aeruginosa</name>
    <dbReference type="NCBI Taxonomy" id="287"/>
    <lineage>
        <taxon>Bacteria</taxon>
        <taxon>Pseudomonadati</taxon>
        <taxon>Pseudomonadota</taxon>
        <taxon>Gammaproteobacteria</taxon>
        <taxon>Pseudomonadales</taxon>
        <taxon>Pseudomonadaceae</taxon>
        <taxon>Pseudomonas</taxon>
    </lineage>
</organism>
<proteinExistence type="predicted"/>
<name>A0A7L9E792_PSEAI</name>
<reference evidence="1" key="1">
    <citation type="journal article" date="2021" name="Antimicrob. Agents Chemother.">
        <title>Epidemic territorial spread of IncP-2-type VIM-2 carbapenemase-encoding megaplasmids in nosocomial Pseudomonas aeruginosa populations.</title>
        <authorList>
            <person name="Urbanowicz P."/>
            <person name="Bitar I."/>
            <person name="Izdebski R."/>
            <person name="Baraniak A."/>
            <person name="Literacka E."/>
            <person name="Hrabak J."/>
            <person name="Gniadkowski M."/>
        </authorList>
    </citation>
    <scope>NUCLEOTIDE SEQUENCE</scope>
    <source>
        <strain evidence="1">NMI259/06</strain>
        <strain evidence="3">NMI3364/08</strain>
        <strain evidence="2">NMI981/06</strain>
        <plasmid evidence="1">pPUV-2</plasmid>
        <plasmid evidence="2">pPUV-3</plasmid>
        <plasmid evidence="3">pPUV-9</plasmid>
    </source>
</reference>
<evidence type="ECO:0000313" key="2">
    <source>
        <dbReference type="EMBL" id="QOJ63498.1"/>
    </source>
</evidence>
<evidence type="ECO:0000313" key="1">
    <source>
        <dbReference type="EMBL" id="QOJ62945.1"/>
    </source>
</evidence>
<geneLocation type="plasmid" evidence="3">
    <name>pPUV-9</name>
</geneLocation>
<dbReference type="AlphaFoldDB" id="A0A7L9E792"/>
<dbReference type="RefSeq" id="WP_193826302.1">
    <property type="nucleotide sequence ID" value="NZ_MT732180.1"/>
</dbReference>
<protein>
    <submittedName>
        <fullName evidence="1">Uncharacterized protein</fullName>
    </submittedName>
</protein>
<geneLocation type="plasmid" evidence="1">
    <name>pPUV-2</name>
</geneLocation>
<keyword evidence="1" id="KW-0614">Plasmid</keyword>
<dbReference type="EMBL" id="MT732180">
    <property type="protein sequence ID" value="QOJ62945.1"/>
    <property type="molecule type" value="Genomic_DNA"/>
</dbReference>